<proteinExistence type="predicted"/>
<evidence type="ECO:0000313" key="2">
    <source>
        <dbReference type="Proteomes" id="UP001321760"/>
    </source>
</evidence>
<dbReference type="Proteomes" id="UP001321760">
    <property type="component" value="Unassembled WGS sequence"/>
</dbReference>
<keyword evidence="2" id="KW-1185">Reference proteome</keyword>
<organism evidence="1 2">
    <name type="scientific">Podospora aff. communis PSN243</name>
    <dbReference type="NCBI Taxonomy" id="3040156"/>
    <lineage>
        <taxon>Eukaryota</taxon>
        <taxon>Fungi</taxon>
        <taxon>Dikarya</taxon>
        <taxon>Ascomycota</taxon>
        <taxon>Pezizomycotina</taxon>
        <taxon>Sordariomycetes</taxon>
        <taxon>Sordariomycetidae</taxon>
        <taxon>Sordariales</taxon>
        <taxon>Podosporaceae</taxon>
        <taxon>Podospora</taxon>
    </lineage>
</organism>
<reference evidence="1" key="2">
    <citation type="submission" date="2023-05" db="EMBL/GenBank/DDBJ databases">
        <authorList>
            <consortium name="Lawrence Berkeley National Laboratory"/>
            <person name="Steindorff A."/>
            <person name="Hensen N."/>
            <person name="Bonometti L."/>
            <person name="Westerberg I."/>
            <person name="Brannstrom I.O."/>
            <person name="Guillou S."/>
            <person name="Cros-Aarteil S."/>
            <person name="Calhoun S."/>
            <person name="Haridas S."/>
            <person name="Kuo A."/>
            <person name="Mondo S."/>
            <person name="Pangilinan J."/>
            <person name="Riley R."/>
            <person name="Labutti K."/>
            <person name="Andreopoulos B."/>
            <person name="Lipzen A."/>
            <person name="Chen C."/>
            <person name="Yanf M."/>
            <person name="Daum C."/>
            <person name="Ng V."/>
            <person name="Clum A."/>
            <person name="Ohm R."/>
            <person name="Martin F."/>
            <person name="Silar P."/>
            <person name="Natvig D."/>
            <person name="Lalanne C."/>
            <person name="Gautier V."/>
            <person name="Ament-Velasquez S.L."/>
            <person name="Kruys A."/>
            <person name="Hutchinson M.I."/>
            <person name="Powell A.J."/>
            <person name="Barry K."/>
            <person name="Miller A.N."/>
            <person name="Grigoriev I.V."/>
            <person name="Debuchy R."/>
            <person name="Gladieux P."/>
            <person name="Thoren M.H."/>
            <person name="Johannesson H."/>
        </authorList>
    </citation>
    <scope>NUCLEOTIDE SEQUENCE</scope>
    <source>
        <strain evidence="1">PSN243</strain>
    </source>
</reference>
<reference evidence="1" key="1">
    <citation type="journal article" date="2023" name="Mol. Phylogenet. Evol.">
        <title>Genome-scale phylogeny and comparative genomics of the fungal order Sordariales.</title>
        <authorList>
            <person name="Hensen N."/>
            <person name="Bonometti L."/>
            <person name="Westerberg I."/>
            <person name="Brannstrom I.O."/>
            <person name="Guillou S."/>
            <person name="Cros-Aarteil S."/>
            <person name="Calhoun S."/>
            <person name="Haridas S."/>
            <person name="Kuo A."/>
            <person name="Mondo S."/>
            <person name="Pangilinan J."/>
            <person name="Riley R."/>
            <person name="LaButti K."/>
            <person name="Andreopoulos B."/>
            <person name="Lipzen A."/>
            <person name="Chen C."/>
            <person name="Yan M."/>
            <person name="Daum C."/>
            <person name="Ng V."/>
            <person name="Clum A."/>
            <person name="Steindorff A."/>
            <person name="Ohm R.A."/>
            <person name="Martin F."/>
            <person name="Silar P."/>
            <person name="Natvig D.O."/>
            <person name="Lalanne C."/>
            <person name="Gautier V."/>
            <person name="Ament-Velasquez S.L."/>
            <person name="Kruys A."/>
            <person name="Hutchinson M.I."/>
            <person name="Powell A.J."/>
            <person name="Barry K."/>
            <person name="Miller A.N."/>
            <person name="Grigoriev I.V."/>
            <person name="Debuchy R."/>
            <person name="Gladieux P."/>
            <person name="Hiltunen Thoren M."/>
            <person name="Johannesson H."/>
        </authorList>
    </citation>
    <scope>NUCLEOTIDE SEQUENCE</scope>
    <source>
        <strain evidence="1">PSN243</strain>
    </source>
</reference>
<gene>
    <name evidence="1" type="ORF">QBC34DRAFT_182057</name>
</gene>
<sequence>MAVVGLLTAAGKVGTILGHLGQIRDAPQTVRDVRAEVAQTEVALRSLQQLLERLDLPGQRRGLIQIDGLRVASADAMMEFSSFETFLSGLPSGNGLSVLYQAKNLKAIDGHLAKIQRHKMSLTFMLTILQCESVVEAHRSQQNLQGLLEKVLVDNEVLMRRLRESRDSFDALSIATARPDAETTAIRAIGDEEADSALELRRRGAARTWLSRGSRISIVRFAFENVLSKSWVYRRNAHHNECDVSFNTSDRRSHAWSVFSGYSLADISVLSVIAMPITSADLENGQYYNTDPDSRNNVRPMPLRSAPSEWRMTTALLKYRSGRPINLGSRSAAIGTERAEPMLEDSKCQVCNQILDETSTITEFCGMWCHTRCF</sequence>
<dbReference type="EMBL" id="MU865975">
    <property type="protein sequence ID" value="KAK4444571.1"/>
    <property type="molecule type" value="Genomic_DNA"/>
</dbReference>
<evidence type="ECO:0000313" key="1">
    <source>
        <dbReference type="EMBL" id="KAK4444571.1"/>
    </source>
</evidence>
<protein>
    <submittedName>
        <fullName evidence="1">Uncharacterized protein</fullName>
    </submittedName>
</protein>
<name>A0AAV9GAF8_9PEZI</name>
<comment type="caution">
    <text evidence="1">The sequence shown here is derived from an EMBL/GenBank/DDBJ whole genome shotgun (WGS) entry which is preliminary data.</text>
</comment>
<dbReference type="AlphaFoldDB" id="A0AAV9GAF8"/>
<accession>A0AAV9GAF8</accession>